<accession>A0AAV1RR08</accession>
<evidence type="ECO:0000313" key="2">
    <source>
        <dbReference type="Proteomes" id="UP001314170"/>
    </source>
</evidence>
<proteinExistence type="predicted"/>
<gene>
    <name evidence="1" type="ORF">DCAF_LOCUS13269</name>
</gene>
<dbReference type="AlphaFoldDB" id="A0AAV1RR08"/>
<organism evidence="1 2">
    <name type="scientific">Dovyalis caffra</name>
    <dbReference type="NCBI Taxonomy" id="77055"/>
    <lineage>
        <taxon>Eukaryota</taxon>
        <taxon>Viridiplantae</taxon>
        <taxon>Streptophyta</taxon>
        <taxon>Embryophyta</taxon>
        <taxon>Tracheophyta</taxon>
        <taxon>Spermatophyta</taxon>
        <taxon>Magnoliopsida</taxon>
        <taxon>eudicotyledons</taxon>
        <taxon>Gunneridae</taxon>
        <taxon>Pentapetalae</taxon>
        <taxon>rosids</taxon>
        <taxon>fabids</taxon>
        <taxon>Malpighiales</taxon>
        <taxon>Salicaceae</taxon>
        <taxon>Flacourtieae</taxon>
        <taxon>Dovyalis</taxon>
    </lineage>
</organism>
<dbReference type="EMBL" id="CAWUPB010001111">
    <property type="protein sequence ID" value="CAK7338226.1"/>
    <property type="molecule type" value="Genomic_DNA"/>
</dbReference>
<comment type="caution">
    <text evidence="1">The sequence shown here is derived from an EMBL/GenBank/DDBJ whole genome shotgun (WGS) entry which is preliminary data.</text>
</comment>
<sequence>MENEKARSVKAFGFWNVYLVKSEAREVKAELVYRFPTWLNKWDILSSTVYGYTSTQRALFKIVKRKRTRGEFEVDLPDRTNSLFP</sequence>
<evidence type="ECO:0000313" key="1">
    <source>
        <dbReference type="EMBL" id="CAK7338226.1"/>
    </source>
</evidence>
<keyword evidence="2" id="KW-1185">Reference proteome</keyword>
<reference evidence="1 2" key="1">
    <citation type="submission" date="2024-01" db="EMBL/GenBank/DDBJ databases">
        <authorList>
            <person name="Waweru B."/>
        </authorList>
    </citation>
    <scope>NUCLEOTIDE SEQUENCE [LARGE SCALE GENOMIC DNA]</scope>
</reference>
<name>A0AAV1RR08_9ROSI</name>
<protein>
    <submittedName>
        <fullName evidence="1">Uncharacterized protein</fullName>
    </submittedName>
</protein>
<dbReference type="Proteomes" id="UP001314170">
    <property type="component" value="Unassembled WGS sequence"/>
</dbReference>